<organism evidence="3 4">
    <name type="scientific">Stappia indica</name>
    <dbReference type="NCBI Taxonomy" id="538381"/>
    <lineage>
        <taxon>Bacteria</taxon>
        <taxon>Pseudomonadati</taxon>
        <taxon>Pseudomonadota</taxon>
        <taxon>Alphaproteobacteria</taxon>
        <taxon>Hyphomicrobiales</taxon>
        <taxon>Stappiaceae</taxon>
        <taxon>Stappia</taxon>
    </lineage>
</organism>
<name>A0A285TP71_9HYPH</name>
<dbReference type="RefSeq" id="WP_097176153.1">
    <property type="nucleotide sequence ID" value="NZ_OBML01000012.1"/>
</dbReference>
<evidence type="ECO:0000313" key="4">
    <source>
        <dbReference type="Proteomes" id="UP000219331"/>
    </source>
</evidence>
<dbReference type="EMBL" id="OBML01000012">
    <property type="protein sequence ID" value="SOC22704.1"/>
    <property type="molecule type" value="Genomic_DNA"/>
</dbReference>
<dbReference type="OrthoDB" id="9781757at2"/>
<dbReference type="PROSITE" id="PS00166">
    <property type="entry name" value="ENOYL_COA_HYDRATASE"/>
    <property type="match status" value="1"/>
</dbReference>
<gene>
    <name evidence="3" type="ORF">SAMN05421512_112126</name>
</gene>
<dbReference type="InterPro" id="IPR029045">
    <property type="entry name" value="ClpP/crotonase-like_dom_sf"/>
</dbReference>
<dbReference type="Gene3D" id="1.10.12.10">
    <property type="entry name" value="Lyase 2-enoyl-coa Hydratase, Chain A, domain 2"/>
    <property type="match status" value="1"/>
</dbReference>
<dbReference type="InterPro" id="IPR014748">
    <property type="entry name" value="Enoyl-CoA_hydra_C"/>
</dbReference>
<dbReference type="Proteomes" id="UP000219331">
    <property type="component" value="Unassembled WGS sequence"/>
</dbReference>
<dbReference type="InterPro" id="IPR018376">
    <property type="entry name" value="Enoyl-CoA_hyd/isom_CS"/>
</dbReference>
<dbReference type="GO" id="GO:0016853">
    <property type="term" value="F:isomerase activity"/>
    <property type="evidence" value="ECO:0007669"/>
    <property type="project" value="UniProtKB-KW"/>
</dbReference>
<dbReference type="STRING" id="538381.GCA_001696535_00802"/>
<sequence>MSDDPVLAEIDAATGIATITINRPKVLNALDVPTASAFLQAVRKVTTTKGVRCIVLSGTGRAFVAGGDVAAFGKDPERAAEVVHDLLDALHPALTALRESPAPVIAAVRGVAAGAGFSLVLCADLVVAEAGARFVVAYDRIGASPDCGGTWALPRKVGRAKAMELLLLGDALSAEEAQAAGIVNKVVPAEELDAETLALATRVARGPTQAQGAVRALVDGALDRPFAAHLEAERASFIRMTGTRDFREGVSAFLEKRQPQFRGE</sequence>
<protein>
    <submittedName>
        <fullName evidence="3">2-(1,2-epoxy-1,2-dihydrophenyl)acetyl-CoA isomerase</fullName>
    </submittedName>
</protein>
<evidence type="ECO:0000256" key="2">
    <source>
        <dbReference type="RuleBase" id="RU003707"/>
    </source>
</evidence>
<comment type="similarity">
    <text evidence="1 2">Belongs to the enoyl-CoA hydratase/isomerase family.</text>
</comment>
<dbReference type="PANTHER" id="PTHR43802:SF1">
    <property type="entry name" value="IP11341P-RELATED"/>
    <property type="match status" value="1"/>
</dbReference>
<evidence type="ECO:0000313" key="3">
    <source>
        <dbReference type="EMBL" id="SOC22704.1"/>
    </source>
</evidence>
<dbReference type="Gene3D" id="3.90.226.10">
    <property type="entry name" value="2-enoyl-CoA Hydratase, Chain A, domain 1"/>
    <property type="match status" value="1"/>
</dbReference>
<dbReference type="SUPFAM" id="SSF52096">
    <property type="entry name" value="ClpP/crotonase"/>
    <property type="match status" value="1"/>
</dbReference>
<accession>A0A285TP71</accession>
<keyword evidence="3" id="KW-0413">Isomerase</keyword>
<evidence type="ECO:0000256" key="1">
    <source>
        <dbReference type="ARBA" id="ARBA00005254"/>
    </source>
</evidence>
<dbReference type="CDD" id="cd06558">
    <property type="entry name" value="crotonase-like"/>
    <property type="match status" value="1"/>
</dbReference>
<dbReference type="InterPro" id="IPR001753">
    <property type="entry name" value="Enoyl-CoA_hydra/iso"/>
</dbReference>
<proteinExistence type="inferred from homology"/>
<dbReference type="AlphaFoldDB" id="A0A285TP71"/>
<dbReference type="Pfam" id="PF00378">
    <property type="entry name" value="ECH_1"/>
    <property type="match status" value="1"/>
</dbReference>
<dbReference type="PANTHER" id="PTHR43802">
    <property type="entry name" value="ENOYL-COA HYDRATASE"/>
    <property type="match status" value="1"/>
</dbReference>
<keyword evidence="4" id="KW-1185">Reference proteome</keyword>
<reference evidence="3 4" key="1">
    <citation type="submission" date="2017-08" db="EMBL/GenBank/DDBJ databases">
        <authorList>
            <person name="de Groot N.N."/>
        </authorList>
    </citation>
    <scope>NUCLEOTIDE SEQUENCE [LARGE SCALE GENOMIC DNA]</scope>
    <source>
        <strain evidence="3 4">USBA 352</strain>
    </source>
</reference>